<evidence type="ECO:0000313" key="3">
    <source>
        <dbReference type="Proteomes" id="UP000268016"/>
    </source>
</evidence>
<keyword evidence="3" id="KW-1185">Reference proteome</keyword>
<dbReference type="EMBL" id="RDRB01000009">
    <property type="protein sequence ID" value="ROT98508.1"/>
    <property type="molecule type" value="Genomic_DNA"/>
</dbReference>
<feature type="region of interest" description="Disordered" evidence="1">
    <location>
        <begin position="75"/>
        <end position="136"/>
    </location>
</feature>
<dbReference type="Proteomes" id="UP000268016">
    <property type="component" value="Unassembled WGS sequence"/>
</dbReference>
<dbReference type="AlphaFoldDB" id="A0A3N2QTH3"/>
<dbReference type="OrthoDB" id="7875865at2"/>
<proteinExistence type="predicted"/>
<dbReference type="RefSeq" id="WP_123643375.1">
    <property type="nucleotide sequence ID" value="NZ_ML119089.1"/>
</dbReference>
<gene>
    <name evidence="2" type="ORF">EAT49_16330</name>
</gene>
<evidence type="ECO:0000313" key="2">
    <source>
        <dbReference type="EMBL" id="ROT98508.1"/>
    </source>
</evidence>
<comment type="caution">
    <text evidence="2">The sequence shown here is derived from an EMBL/GenBank/DDBJ whole genome shotgun (WGS) entry which is preliminary data.</text>
</comment>
<accession>A0A3N2QTH3</accession>
<sequence length="136" mass="13912">MDNDLRAAILDAKYIDLIDLAGSLIAEFGEDPAQAAELAGPQQQALAAAVFRWAASDIDETIAVAMGRGPGRALAEARQARADMSAPADAPFQPMSDPAPTGGDTAMADPGQPSYEPQMQTNSFGAGPLGPDGPTS</sequence>
<organism evidence="2 3">
    <name type="scientific">Histidinibacterium lentulum</name>
    <dbReference type="NCBI Taxonomy" id="2480588"/>
    <lineage>
        <taxon>Bacteria</taxon>
        <taxon>Pseudomonadati</taxon>
        <taxon>Pseudomonadota</taxon>
        <taxon>Alphaproteobacteria</taxon>
        <taxon>Rhodobacterales</taxon>
        <taxon>Paracoccaceae</taxon>
        <taxon>Histidinibacterium</taxon>
    </lineage>
</organism>
<feature type="compositionally biased region" description="Polar residues" evidence="1">
    <location>
        <begin position="115"/>
        <end position="124"/>
    </location>
</feature>
<protein>
    <submittedName>
        <fullName evidence="2">Uncharacterized protein</fullName>
    </submittedName>
</protein>
<reference evidence="2 3" key="1">
    <citation type="submission" date="2018-10" db="EMBL/GenBank/DDBJ databases">
        <title>Histidinibacterium lentulum gen. nov., sp. nov., a marine bacterium from the culture broth of Picochlorum sp. 122.</title>
        <authorList>
            <person name="Wang G."/>
        </authorList>
    </citation>
    <scope>NUCLEOTIDE SEQUENCE [LARGE SCALE GENOMIC DNA]</scope>
    <source>
        <strain evidence="2 3">B17</strain>
    </source>
</reference>
<name>A0A3N2QTH3_9RHOB</name>
<evidence type="ECO:0000256" key="1">
    <source>
        <dbReference type="SAM" id="MobiDB-lite"/>
    </source>
</evidence>